<dbReference type="WBParaSite" id="HNAJ_0000886401-mRNA-1">
    <property type="protein sequence ID" value="HNAJ_0000886401-mRNA-1"/>
    <property type="gene ID" value="HNAJ_0000886401"/>
</dbReference>
<dbReference type="EMBL" id="UZAE01012410">
    <property type="protein sequence ID" value="VDO05023.1"/>
    <property type="molecule type" value="Genomic_DNA"/>
</dbReference>
<dbReference type="Pfam" id="PF20663">
    <property type="entry name" value="COG4_N"/>
    <property type="match status" value="1"/>
</dbReference>
<feature type="domain" description="COG4 transport protein middle alpha-helical bundle" evidence="9">
    <location>
        <begin position="105"/>
        <end position="307"/>
    </location>
</feature>
<dbReference type="Pfam" id="PF08318">
    <property type="entry name" value="COG4_m"/>
    <property type="match status" value="1"/>
</dbReference>
<keyword evidence="11" id="KW-1185">Reference proteome</keyword>
<gene>
    <name evidence="10" type="ORF">HNAJ_LOCUS8860</name>
</gene>
<comment type="similarity">
    <text evidence="2">Belongs to the COG4 family.</text>
</comment>
<protein>
    <recommendedName>
        <fullName evidence="3">Conserved oligomeric Golgi complex subunit 4</fullName>
    </recommendedName>
    <alternativeName>
        <fullName evidence="8">Component of oligomeric Golgi complex 4</fullName>
    </alternativeName>
</protein>
<evidence type="ECO:0000256" key="6">
    <source>
        <dbReference type="ARBA" id="ARBA00023034"/>
    </source>
</evidence>
<dbReference type="OrthoDB" id="47059at2759"/>
<sequence length="309" mass="34448">MSTLSTEAIRLSEIVTNAADIGIQLSGKVRQLDIAKNRVQNVEALIGNIIALCDCLDKTQSALKESDIINAAKNISIYLKMDDRTIKLVENLGKENIGLQVLPQLRELHQEVVSKVEASFENFVAVDDAKSIEELFEIFPIIHEHDMGLTKYGTYLASKIGEKAANQLALAVTGDSLHESNVHVDLMTQLLELVAQAIQANETVIQQSYDPDSLLKFIQIVQGQCDHHAELIFFSFKEKRNLEALLQRARHELLVTNRSSISATSNGHSKEQSLCEYCLSTESVISAAVLFNARIELYLSFLRRRLLVS</sequence>
<dbReference type="InterPro" id="IPR048680">
    <property type="entry name" value="COG4_N"/>
</dbReference>
<evidence type="ECO:0000256" key="2">
    <source>
        <dbReference type="ARBA" id="ARBA00009215"/>
    </source>
</evidence>
<evidence type="ECO:0000313" key="12">
    <source>
        <dbReference type="WBParaSite" id="HNAJ_0000886401-mRNA-1"/>
    </source>
</evidence>
<keyword evidence="4" id="KW-0813">Transport</keyword>
<dbReference type="Proteomes" id="UP000278807">
    <property type="component" value="Unassembled WGS sequence"/>
</dbReference>
<keyword evidence="6" id="KW-0333">Golgi apparatus</keyword>
<dbReference type="PANTHER" id="PTHR24016">
    <property type="entry name" value="CONSERVED OLIGOMERIC GOLGI COMPLEX SUBUNIT 4"/>
    <property type="match status" value="1"/>
</dbReference>
<proteinExistence type="inferred from homology"/>
<evidence type="ECO:0000313" key="11">
    <source>
        <dbReference type="Proteomes" id="UP000278807"/>
    </source>
</evidence>
<dbReference type="STRING" id="102285.A0A0R3TNB5"/>
<dbReference type="AlphaFoldDB" id="A0A0R3TNB5"/>
<reference evidence="10 11" key="2">
    <citation type="submission" date="2018-11" db="EMBL/GenBank/DDBJ databases">
        <authorList>
            <consortium name="Pathogen Informatics"/>
        </authorList>
    </citation>
    <scope>NUCLEOTIDE SEQUENCE [LARGE SCALE GENOMIC DNA]</scope>
</reference>
<dbReference type="SMART" id="SM00762">
    <property type="entry name" value="Cog4"/>
    <property type="match status" value="1"/>
</dbReference>
<dbReference type="GO" id="GO:0000139">
    <property type="term" value="C:Golgi membrane"/>
    <property type="evidence" value="ECO:0007669"/>
    <property type="project" value="UniProtKB-SubCell"/>
</dbReference>
<comment type="subcellular location">
    <subcellularLocation>
        <location evidence="1">Golgi apparatus membrane</location>
        <topology evidence="1">Peripheral membrane protein</topology>
    </subcellularLocation>
</comment>
<evidence type="ECO:0000256" key="5">
    <source>
        <dbReference type="ARBA" id="ARBA00022927"/>
    </source>
</evidence>
<organism evidence="12">
    <name type="scientific">Rodentolepis nana</name>
    <name type="common">Dwarf tapeworm</name>
    <name type="synonym">Hymenolepis nana</name>
    <dbReference type="NCBI Taxonomy" id="102285"/>
    <lineage>
        <taxon>Eukaryota</taxon>
        <taxon>Metazoa</taxon>
        <taxon>Spiralia</taxon>
        <taxon>Lophotrochozoa</taxon>
        <taxon>Platyhelminthes</taxon>
        <taxon>Cestoda</taxon>
        <taxon>Eucestoda</taxon>
        <taxon>Cyclophyllidea</taxon>
        <taxon>Hymenolepididae</taxon>
        <taxon>Rodentolepis</taxon>
    </lineage>
</organism>
<evidence type="ECO:0000256" key="7">
    <source>
        <dbReference type="ARBA" id="ARBA00023136"/>
    </source>
</evidence>
<accession>A0A0R3TNB5</accession>
<evidence type="ECO:0000256" key="8">
    <source>
        <dbReference type="ARBA" id="ARBA00031340"/>
    </source>
</evidence>
<evidence type="ECO:0000256" key="3">
    <source>
        <dbReference type="ARBA" id="ARBA00020975"/>
    </source>
</evidence>
<dbReference type="InterPro" id="IPR048682">
    <property type="entry name" value="COG4"/>
</dbReference>
<keyword evidence="5" id="KW-0653">Protein transport</keyword>
<evidence type="ECO:0000256" key="1">
    <source>
        <dbReference type="ARBA" id="ARBA00004395"/>
    </source>
</evidence>
<evidence type="ECO:0000313" key="10">
    <source>
        <dbReference type="EMBL" id="VDO05023.1"/>
    </source>
</evidence>
<dbReference type="GO" id="GO:0015031">
    <property type="term" value="P:protein transport"/>
    <property type="evidence" value="ECO:0007669"/>
    <property type="project" value="UniProtKB-KW"/>
</dbReference>
<dbReference type="InterPro" id="IPR013167">
    <property type="entry name" value="COG4_M"/>
</dbReference>
<evidence type="ECO:0000256" key="4">
    <source>
        <dbReference type="ARBA" id="ARBA00022448"/>
    </source>
</evidence>
<name>A0A0R3TNB5_RODNA</name>
<keyword evidence="7" id="KW-0472">Membrane</keyword>
<dbReference type="PANTHER" id="PTHR24016:SF0">
    <property type="entry name" value="CONSERVED OLIGOMERIC GOLGI COMPLEX SUBUNIT 4"/>
    <property type="match status" value="1"/>
</dbReference>
<evidence type="ECO:0000259" key="9">
    <source>
        <dbReference type="SMART" id="SM00762"/>
    </source>
</evidence>
<reference evidence="12" key="1">
    <citation type="submission" date="2017-02" db="UniProtKB">
        <authorList>
            <consortium name="WormBaseParasite"/>
        </authorList>
    </citation>
    <scope>IDENTIFICATION</scope>
</reference>